<dbReference type="PANTHER" id="PTHR43649:SF31">
    <property type="entry name" value="SN-GLYCEROL-3-PHOSPHATE-BINDING PERIPLASMIC PROTEIN UGPB"/>
    <property type="match status" value="1"/>
</dbReference>
<dbReference type="Pfam" id="PF01547">
    <property type="entry name" value="SBP_bac_1"/>
    <property type="match status" value="1"/>
</dbReference>
<keyword evidence="4" id="KW-0472">Membrane</keyword>
<keyword evidence="2" id="KW-0813">Transport</keyword>
<reference evidence="6" key="4">
    <citation type="submission" date="2020-09" db="EMBL/GenBank/DDBJ databases">
        <authorList>
            <person name="Sun Q."/>
            <person name="Ohkuma M."/>
        </authorList>
    </citation>
    <scope>NUCLEOTIDE SEQUENCE</scope>
    <source>
        <strain evidence="6">JCM 31740</strain>
    </source>
</reference>
<organism evidence="5 7">
    <name type="scientific">Sulfodiicoccus acidiphilus</name>
    <dbReference type="NCBI Taxonomy" id="1670455"/>
    <lineage>
        <taxon>Archaea</taxon>
        <taxon>Thermoproteota</taxon>
        <taxon>Thermoprotei</taxon>
        <taxon>Sulfolobales</taxon>
        <taxon>Sulfolobaceae</taxon>
        <taxon>Sulfodiicoccus</taxon>
    </lineage>
</organism>
<dbReference type="AlphaFoldDB" id="A0A348B5J2"/>
<keyword evidence="4" id="KW-1133">Transmembrane helix</keyword>
<dbReference type="CDD" id="cd14748">
    <property type="entry name" value="PBP2_UgpB"/>
    <property type="match status" value="1"/>
</dbReference>
<dbReference type="EMBL" id="AP018553">
    <property type="protein sequence ID" value="BBD73444.1"/>
    <property type="molecule type" value="Genomic_DNA"/>
</dbReference>
<keyword evidence="7" id="KW-1185">Reference proteome</keyword>
<evidence type="ECO:0000256" key="4">
    <source>
        <dbReference type="SAM" id="Phobius"/>
    </source>
</evidence>
<dbReference type="KEGG" id="sacd:HS1genome_1833"/>
<keyword evidence="4" id="KW-0812">Transmembrane</keyword>
<dbReference type="PANTHER" id="PTHR43649">
    <property type="entry name" value="ARABINOSE-BINDING PROTEIN-RELATED"/>
    <property type="match status" value="1"/>
</dbReference>
<feature type="transmembrane region" description="Helical" evidence="4">
    <location>
        <begin position="33"/>
        <end position="56"/>
    </location>
</feature>
<reference evidence="7" key="2">
    <citation type="submission" date="2018-04" db="EMBL/GenBank/DDBJ databases">
        <title>Complete genome sequence of Sulfodiicoccus acidiphilus strain HS-1.</title>
        <authorList>
            <person name="Sakai H.D."/>
            <person name="Kurosawa N."/>
        </authorList>
    </citation>
    <scope>NUCLEOTIDE SEQUENCE [LARGE SCALE GENOMIC DNA]</scope>
    <source>
        <strain evidence="7">HS-1</strain>
    </source>
</reference>
<dbReference type="Proteomes" id="UP000276741">
    <property type="component" value="Chromosome"/>
</dbReference>
<dbReference type="InterPro" id="IPR006059">
    <property type="entry name" value="SBP"/>
</dbReference>
<keyword evidence="3" id="KW-0732">Signal</keyword>
<reference evidence="5" key="3">
    <citation type="journal article" date="2019" name="BMC Res. Notes">
        <title>Complete genome sequence of the Sulfodiicoccus acidiphilus strain HS-1T, the first crenarchaeon that lacks polB3, isolated from an acidic hot spring in Ohwaku-dani, Hakone, Japan.</title>
        <authorList>
            <person name="Sakai H.D."/>
            <person name="Kurosawa N."/>
        </authorList>
    </citation>
    <scope>NUCLEOTIDE SEQUENCE</scope>
    <source>
        <strain evidence="5">HS-1</strain>
    </source>
</reference>
<sequence>MTKFIFSSNVNKMGVKVGNLHSKRNSGRRRRGIAGWIYAVVAIVIVAAAVGAYAVMSRSSATPAKPVDIVFSGWVSSGEEYQFDVQMVDVFNQMNPDIHVSFEPITGNYYSTLATRLSTGTGPAVFYMENTELPKFASAGYLLNLEPYLKSDPSYNLSDFIPSIIDTFYYKGGLYAAPKDYSVLAVFYNKELLSEAGLAPPPQNWNWSTYQHYLEVLKQKLPQGYYPTVIDPAWARILAFIHEAGGNWINSQGTGTPSNTTPILQALEFYYGLYKSGLAQLSSSLPAGWAGGDFATGKVAMVISGNWAIPVLESNSSNVSAGEWGVQWMPSDVQRGTMLFTVGLAVNAHLTPAQTAAAVKFVEFFTGPEGQFMWVMKGLALPTRLSILHNQTYINANPVAAYMAEQFPFAYGWAYNTTNWDAVHTEVHDVVENLFAGTVTVQQAYQEIVSDTNQVLSNATAGG</sequence>
<evidence type="ECO:0000256" key="2">
    <source>
        <dbReference type="ARBA" id="ARBA00022448"/>
    </source>
</evidence>
<proteinExistence type="predicted"/>
<dbReference type="InterPro" id="IPR050490">
    <property type="entry name" value="Bact_solute-bd_prot1"/>
</dbReference>
<dbReference type="SUPFAM" id="SSF53850">
    <property type="entry name" value="Periplasmic binding protein-like II"/>
    <property type="match status" value="1"/>
</dbReference>
<evidence type="ECO:0000313" key="7">
    <source>
        <dbReference type="Proteomes" id="UP000276741"/>
    </source>
</evidence>
<gene>
    <name evidence="6" type="ORF">GCM10007116_14870</name>
    <name evidence="5" type="ORF">HS1genome_1833</name>
</gene>
<reference evidence="6" key="1">
    <citation type="journal article" date="2014" name="Int. J. Syst. Evol. Microbiol.">
        <title>Complete genome sequence of Corynebacterium casei LMG S-19264T (=DSM 44701T), isolated from a smear-ripened cheese.</title>
        <authorList>
            <consortium name="US DOE Joint Genome Institute (JGI-PGF)"/>
            <person name="Walter F."/>
            <person name="Albersmeier A."/>
            <person name="Kalinowski J."/>
            <person name="Ruckert C."/>
        </authorList>
    </citation>
    <scope>NUCLEOTIDE SEQUENCE</scope>
    <source>
        <strain evidence="6">JCM 31740</strain>
    </source>
</reference>
<evidence type="ECO:0000256" key="1">
    <source>
        <dbReference type="ARBA" id="ARBA00004196"/>
    </source>
</evidence>
<protein>
    <submittedName>
        <fullName evidence="5">ABC transporter substrate-binding protein</fullName>
    </submittedName>
</protein>
<dbReference type="EMBL" id="BMQS01000013">
    <property type="protein sequence ID" value="GGT98494.1"/>
    <property type="molecule type" value="Genomic_DNA"/>
</dbReference>
<dbReference type="Gene3D" id="3.40.190.10">
    <property type="entry name" value="Periplasmic binding protein-like II"/>
    <property type="match status" value="1"/>
</dbReference>
<evidence type="ECO:0000313" key="5">
    <source>
        <dbReference type="EMBL" id="BBD73444.1"/>
    </source>
</evidence>
<accession>A0A348B5J2</accession>
<evidence type="ECO:0000313" key="6">
    <source>
        <dbReference type="EMBL" id="GGT98494.1"/>
    </source>
</evidence>
<comment type="subcellular location">
    <subcellularLocation>
        <location evidence="1">Cell envelope</location>
    </subcellularLocation>
</comment>
<name>A0A348B5J2_9CREN</name>
<dbReference type="Proteomes" id="UP000616143">
    <property type="component" value="Unassembled WGS sequence"/>
</dbReference>
<evidence type="ECO:0000256" key="3">
    <source>
        <dbReference type="ARBA" id="ARBA00022729"/>
    </source>
</evidence>